<feature type="transmembrane region" description="Helical" evidence="1">
    <location>
        <begin position="127"/>
        <end position="154"/>
    </location>
</feature>
<gene>
    <name evidence="2" type="ORF">A6J88_11735</name>
</gene>
<accession>A0ABM6JEJ6</accession>
<evidence type="ECO:0000313" key="2">
    <source>
        <dbReference type="EMBL" id="ARC51787.1"/>
    </source>
</evidence>
<dbReference type="RefSeq" id="WP_080614304.1">
    <property type="nucleotide sequence ID" value="NZ_CP020452.2"/>
</dbReference>
<dbReference type="Proteomes" id="UP000191272">
    <property type="component" value="Chromosome"/>
</dbReference>
<name>A0ABM6JEJ6_NEIMU</name>
<reference evidence="3" key="1">
    <citation type="submission" date="2017-03" db="EMBL/GenBank/DDBJ databases">
        <title>FDA dAtabase for Regulatory Grade micrObial Sequences (FDA-ARGOS): Supporting development and validation of Infectious Disease Dx tests.</title>
        <authorList>
            <person name="Campos J."/>
            <person name="Goldberg B."/>
            <person name="Tallon L."/>
            <person name="Sadzewicz L."/>
            <person name="Sengamalay N."/>
            <person name="Ott S."/>
            <person name="Godinez A."/>
            <person name="Nagaraj S."/>
            <person name="Vyas G."/>
            <person name="Aluvathingal J."/>
            <person name="Nadendla S."/>
            <person name="Geyer C."/>
            <person name="Nandy P."/>
            <person name="Hobson J."/>
            <person name="Sichtig H."/>
        </authorList>
    </citation>
    <scope>NUCLEOTIDE SEQUENCE [LARGE SCALE GENOMIC DNA]</scope>
    <source>
        <strain evidence="3">FDAARGOS_260</strain>
    </source>
</reference>
<evidence type="ECO:0000256" key="1">
    <source>
        <dbReference type="SAM" id="Phobius"/>
    </source>
</evidence>
<organism evidence="2 3">
    <name type="scientific">Neisseria mucosa</name>
    <dbReference type="NCBI Taxonomy" id="488"/>
    <lineage>
        <taxon>Bacteria</taxon>
        <taxon>Pseudomonadati</taxon>
        <taxon>Pseudomonadota</taxon>
        <taxon>Betaproteobacteria</taxon>
        <taxon>Neisseriales</taxon>
        <taxon>Neisseriaceae</taxon>
        <taxon>Neisseria</taxon>
    </lineage>
</organism>
<feature type="transmembrane region" description="Helical" evidence="1">
    <location>
        <begin position="6"/>
        <end position="29"/>
    </location>
</feature>
<proteinExistence type="predicted"/>
<keyword evidence="1" id="KW-0812">Transmembrane</keyword>
<sequence>MKFKFYIISLFFSLFCILLAGIFIAPYGLNFKGEEQSFNEATMLISSPNRGERKIKLETGLRSYWLSCYGLDDLCKIENINKRFPIKNVKILLSSPNETNFLNGVLVSYYKNDIFYLNKKITKDVNLLAILASNSVFCLKLAVFFLLLSLFFFIKRI</sequence>
<keyword evidence="3" id="KW-1185">Reference proteome</keyword>
<evidence type="ECO:0000313" key="3">
    <source>
        <dbReference type="Proteomes" id="UP000191272"/>
    </source>
</evidence>
<keyword evidence="1" id="KW-0472">Membrane</keyword>
<protein>
    <submittedName>
        <fullName evidence="2">Uncharacterized protein</fullName>
    </submittedName>
</protein>
<dbReference type="EMBL" id="CP020452">
    <property type="protein sequence ID" value="ARC51787.1"/>
    <property type="molecule type" value="Genomic_DNA"/>
</dbReference>
<keyword evidence="1" id="KW-1133">Transmembrane helix</keyword>